<dbReference type="InterPro" id="IPR001525">
    <property type="entry name" value="C5_MeTfrase"/>
</dbReference>
<evidence type="ECO:0000256" key="6">
    <source>
        <dbReference type="RuleBase" id="RU000416"/>
    </source>
</evidence>
<dbReference type="PANTHER" id="PTHR10629:SF52">
    <property type="entry name" value="DNA (CYTOSINE-5)-METHYLTRANSFERASE 1"/>
    <property type="match status" value="1"/>
</dbReference>
<dbReference type="GO" id="GO:0032259">
    <property type="term" value="P:methylation"/>
    <property type="evidence" value="ECO:0007669"/>
    <property type="project" value="UniProtKB-KW"/>
</dbReference>
<dbReference type="GO" id="GO:0003886">
    <property type="term" value="F:DNA (cytosine-5-)-methyltransferase activity"/>
    <property type="evidence" value="ECO:0007669"/>
    <property type="project" value="UniProtKB-EC"/>
</dbReference>
<dbReference type="PANTHER" id="PTHR10629">
    <property type="entry name" value="CYTOSINE-SPECIFIC METHYLTRANSFERASE"/>
    <property type="match status" value="1"/>
</dbReference>
<dbReference type="InterPro" id="IPR050390">
    <property type="entry name" value="C5-Methyltransferase"/>
</dbReference>
<dbReference type="Proteomes" id="UP000663608">
    <property type="component" value="Chromosome"/>
</dbReference>
<dbReference type="REBASE" id="495501">
    <property type="entry name" value="M1.LtaL004ORF3605P"/>
</dbReference>
<name>A0AA45KIV4_9LACT</name>
<evidence type="ECO:0000256" key="5">
    <source>
        <dbReference type="PROSITE-ProRule" id="PRU01016"/>
    </source>
</evidence>
<dbReference type="Gene3D" id="3.40.50.150">
    <property type="entry name" value="Vaccinia Virus protein VP39"/>
    <property type="match status" value="1"/>
</dbReference>
<dbReference type="KEGG" id="lti:JW886_03605"/>
<comment type="catalytic activity">
    <reaction evidence="7">
        <text>a 2'-deoxycytidine in DNA + S-adenosyl-L-methionine = a 5-methyl-2'-deoxycytidine in DNA + S-adenosyl-L-homocysteine + H(+)</text>
        <dbReference type="Rhea" id="RHEA:13681"/>
        <dbReference type="Rhea" id="RHEA-COMP:11369"/>
        <dbReference type="Rhea" id="RHEA-COMP:11370"/>
        <dbReference type="ChEBI" id="CHEBI:15378"/>
        <dbReference type="ChEBI" id="CHEBI:57856"/>
        <dbReference type="ChEBI" id="CHEBI:59789"/>
        <dbReference type="ChEBI" id="CHEBI:85452"/>
        <dbReference type="ChEBI" id="CHEBI:85454"/>
        <dbReference type="EC" id="2.1.1.37"/>
    </reaction>
</comment>
<dbReference type="SUPFAM" id="SSF53335">
    <property type="entry name" value="S-adenosyl-L-methionine-dependent methyltransferases"/>
    <property type="match status" value="1"/>
</dbReference>
<comment type="similarity">
    <text evidence="5 6">Belongs to the class I-like SAM-binding methyltransferase superfamily. C5-methyltransferase family.</text>
</comment>
<keyword evidence="9" id="KW-1185">Reference proteome</keyword>
<dbReference type="PROSITE" id="PS51679">
    <property type="entry name" value="SAM_MT_C5"/>
    <property type="match status" value="1"/>
</dbReference>
<sequence>MIDYIYYKNGRTYNLNYVDLFSGAGGLSLGFEKAGFKNIFAVEHDKQISKTYKKNFPDNNLLVTDIKKITESEINDLVGNNKVDVVVGGPPCQGFSLAGKNGRTFVDDERNYLFKEFIRFVSVIKPKMFVMENVARMASHNKGETIKEIKSSFEELGYIVQHKVLQAADYGIPQKRQRVFVVGSKLEGFEYPEVFEKQISVKEAIGDLPRLASGQKSSIPNHNAMNHSEQMLKKMSYIKDGGDRKDIPENLRPVTGDIRKYIRYNSKLPSVTVTGDMRKIFHYEQNRALTCRELARLQSFPDDFIFEGNSISVQQQIGNAVPPKLGFVVANEVKKVLR</sequence>
<dbReference type="InterPro" id="IPR031303">
    <property type="entry name" value="C5_meth_CS"/>
</dbReference>
<proteinExistence type="inferred from homology"/>
<dbReference type="PRINTS" id="PR00105">
    <property type="entry name" value="C5METTRFRASE"/>
</dbReference>
<dbReference type="PROSITE" id="PS00095">
    <property type="entry name" value="C5_MTASE_2"/>
    <property type="match status" value="1"/>
</dbReference>
<evidence type="ECO:0000313" key="8">
    <source>
        <dbReference type="EMBL" id="QSE77343.1"/>
    </source>
</evidence>
<evidence type="ECO:0000256" key="2">
    <source>
        <dbReference type="ARBA" id="ARBA00022679"/>
    </source>
</evidence>
<dbReference type="InterPro" id="IPR029063">
    <property type="entry name" value="SAM-dependent_MTases_sf"/>
</dbReference>
<dbReference type="PROSITE" id="PS00094">
    <property type="entry name" value="C5_MTASE_1"/>
    <property type="match status" value="1"/>
</dbReference>
<protein>
    <recommendedName>
        <fullName evidence="7">Cytosine-specific methyltransferase</fullName>
        <ecNumber evidence="7">2.1.1.37</ecNumber>
    </recommendedName>
</protein>
<reference evidence="8 9" key="1">
    <citation type="submission" date="2021-02" db="EMBL/GenBank/DDBJ databases">
        <title>Complete genome sequence of Lactococcus lactis strain K_LL004.</title>
        <authorList>
            <person name="Kim H.B."/>
        </authorList>
    </citation>
    <scope>NUCLEOTIDE SEQUENCE [LARGE SCALE GENOMIC DNA]</scope>
    <source>
        <strain evidence="8 9">K_LL004</strain>
    </source>
</reference>
<dbReference type="GO" id="GO:0044027">
    <property type="term" value="P:negative regulation of gene expression via chromosomal CpG island methylation"/>
    <property type="evidence" value="ECO:0007669"/>
    <property type="project" value="TreeGrafter"/>
</dbReference>
<gene>
    <name evidence="8" type="primary">dcm</name>
    <name evidence="8" type="ORF">JW886_03605</name>
</gene>
<dbReference type="Pfam" id="PF00145">
    <property type="entry name" value="DNA_methylase"/>
    <property type="match status" value="1"/>
</dbReference>
<evidence type="ECO:0000256" key="7">
    <source>
        <dbReference type="RuleBase" id="RU000417"/>
    </source>
</evidence>
<dbReference type="NCBIfam" id="TIGR00675">
    <property type="entry name" value="dcm"/>
    <property type="match status" value="1"/>
</dbReference>
<dbReference type="GO" id="GO:0009307">
    <property type="term" value="P:DNA restriction-modification system"/>
    <property type="evidence" value="ECO:0007669"/>
    <property type="project" value="UniProtKB-KW"/>
</dbReference>
<dbReference type="InterPro" id="IPR018117">
    <property type="entry name" value="C5_DNA_meth_AS"/>
</dbReference>
<feature type="active site" evidence="5">
    <location>
        <position position="92"/>
    </location>
</feature>
<dbReference type="AlphaFoldDB" id="A0AA45KIV4"/>
<accession>A0AA45KIV4</accession>
<evidence type="ECO:0000256" key="1">
    <source>
        <dbReference type="ARBA" id="ARBA00022603"/>
    </source>
</evidence>
<evidence type="ECO:0000313" key="9">
    <source>
        <dbReference type="Proteomes" id="UP000663608"/>
    </source>
</evidence>
<keyword evidence="2 5" id="KW-0808">Transferase</keyword>
<dbReference type="EMBL" id="CP070872">
    <property type="protein sequence ID" value="QSE77343.1"/>
    <property type="molecule type" value="Genomic_DNA"/>
</dbReference>
<evidence type="ECO:0000256" key="3">
    <source>
        <dbReference type="ARBA" id="ARBA00022691"/>
    </source>
</evidence>
<dbReference type="Gene3D" id="3.90.120.10">
    <property type="entry name" value="DNA Methylase, subunit A, domain 2"/>
    <property type="match status" value="1"/>
</dbReference>
<keyword evidence="4" id="KW-0680">Restriction system</keyword>
<dbReference type="CDD" id="cd00315">
    <property type="entry name" value="Cyt_C5_DNA_methylase"/>
    <property type="match status" value="1"/>
</dbReference>
<evidence type="ECO:0000256" key="4">
    <source>
        <dbReference type="ARBA" id="ARBA00022747"/>
    </source>
</evidence>
<keyword evidence="1 5" id="KW-0489">Methyltransferase</keyword>
<keyword evidence="3 5" id="KW-0949">S-adenosyl-L-methionine</keyword>
<organism evidence="8 9">
    <name type="scientific">Lactococcus taiwanensis</name>
    <dbReference type="NCBI Taxonomy" id="1151742"/>
    <lineage>
        <taxon>Bacteria</taxon>
        <taxon>Bacillati</taxon>
        <taxon>Bacillota</taxon>
        <taxon>Bacilli</taxon>
        <taxon>Lactobacillales</taxon>
        <taxon>Streptococcaceae</taxon>
        <taxon>Lactococcus</taxon>
    </lineage>
</organism>
<dbReference type="EC" id="2.1.1.37" evidence="7"/>
<dbReference type="GO" id="GO:0003677">
    <property type="term" value="F:DNA binding"/>
    <property type="evidence" value="ECO:0007669"/>
    <property type="project" value="TreeGrafter"/>
</dbReference>